<dbReference type="InterPro" id="IPR045390">
    <property type="entry name" value="ABC-3C_MC3"/>
</dbReference>
<evidence type="ECO:0000313" key="2">
    <source>
        <dbReference type="Proteomes" id="UP000288951"/>
    </source>
</evidence>
<evidence type="ECO:0000313" key="1">
    <source>
        <dbReference type="EMBL" id="RVU90379.1"/>
    </source>
</evidence>
<protein>
    <submittedName>
        <fullName evidence="1">Uncharacterized protein</fullName>
    </submittedName>
</protein>
<comment type="caution">
    <text evidence="1">The sequence shown here is derived from an EMBL/GenBank/DDBJ whole genome shotgun (WGS) entry which is preliminary data.</text>
</comment>
<keyword evidence="2" id="KW-1185">Reference proteome</keyword>
<dbReference type="AlphaFoldDB" id="A0A437U9S3"/>
<organism evidence="1 2">
    <name type="scientific">Flavobacterium columnare</name>
    <dbReference type="NCBI Taxonomy" id="996"/>
    <lineage>
        <taxon>Bacteria</taxon>
        <taxon>Pseudomonadati</taxon>
        <taxon>Bacteroidota</taxon>
        <taxon>Flavobacteriia</taxon>
        <taxon>Flavobacteriales</taxon>
        <taxon>Flavobacteriaceae</taxon>
        <taxon>Flavobacterium</taxon>
    </lineage>
</organism>
<dbReference type="RefSeq" id="WP_127823160.1">
    <property type="nucleotide sequence ID" value="NZ_RQSM01000003.1"/>
</dbReference>
<accession>A0A437U9S3</accession>
<sequence length="158" mass="18486">MKASDIERLTFTPFHTSKILHHFLSGINSVNKNGIKTELIYLVLSFIHSEKIQKKLENLNKTSKFNNFIDNPEFDVFFNDINDNILKFRRTTNNAIIVLSNDVKLNIDKFINPEITIDYKTEKDNYLKRIYKSAFNLGVILGKEDYISVIKKLRLTEI</sequence>
<proteinExistence type="predicted"/>
<reference evidence="1" key="1">
    <citation type="submission" date="2018-12" db="EMBL/GenBank/DDBJ databases">
        <title>Draft genome sequence of Flaovobacterium columnare ARS1 isolated from channel catfish in Alabama.</title>
        <authorList>
            <person name="Cai W."/>
            <person name="Arias C."/>
        </authorList>
    </citation>
    <scope>NUCLEOTIDE SEQUENCE [LARGE SCALE GENOMIC DNA]</scope>
    <source>
        <strain evidence="1">ARS1</strain>
    </source>
</reference>
<dbReference type="Pfam" id="PF20131">
    <property type="entry name" value="MC3"/>
    <property type="match status" value="1"/>
</dbReference>
<dbReference type="Proteomes" id="UP000288951">
    <property type="component" value="Unassembled WGS sequence"/>
</dbReference>
<name>A0A437U9S3_9FLAO</name>
<gene>
    <name evidence="1" type="ORF">EH230_05395</name>
</gene>
<dbReference type="EMBL" id="RQSM01000003">
    <property type="protein sequence ID" value="RVU90379.1"/>
    <property type="molecule type" value="Genomic_DNA"/>
</dbReference>
<dbReference type="OrthoDB" id="1434089at2"/>